<dbReference type="PANTHER" id="PTHR10948">
    <property type="entry name" value="TRANSPOSASE"/>
    <property type="match status" value="1"/>
</dbReference>
<accession>A0A0R2LCA5</accession>
<dbReference type="AlphaFoldDB" id="A0A0R2LCA5"/>
<keyword evidence="2" id="KW-1185">Reference proteome</keyword>
<dbReference type="STRING" id="449659.IV66_GL000805"/>
<dbReference type="GO" id="GO:0005829">
    <property type="term" value="C:cytosol"/>
    <property type="evidence" value="ECO:0007669"/>
    <property type="project" value="TreeGrafter"/>
</dbReference>
<name>A0A0R2LCA5_9LACO</name>
<sequence>MFESTNKSDLKTITLDRGKEFSKRVQLADLLGVPWQCGLNENTNGLSREYSPKGQSLDDKTDNEIQEIASKLNFRPTNCLDWKTPYKAYLVKRCI</sequence>
<dbReference type="InterPro" id="IPR012337">
    <property type="entry name" value="RNaseH-like_sf"/>
</dbReference>
<dbReference type="GO" id="GO:0032196">
    <property type="term" value="P:transposition"/>
    <property type="evidence" value="ECO:0007669"/>
    <property type="project" value="TreeGrafter"/>
</dbReference>
<organism evidence="1 2">
    <name type="scientific">Ligilactobacillus pobuzihii</name>
    <dbReference type="NCBI Taxonomy" id="449659"/>
    <lineage>
        <taxon>Bacteria</taxon>
        <taxon>Bacillati</taxon>
        <taxon>Bacillota</taxon>
        <taxon>Bacilli</taxon>
        <taxon>Lactobacillales</taxon>
        <taxon>Lactobacillaceae</taxon>
        <taxon>Ligilactobacillus</taxon>
    </lineage>
</organism>
<evidence type="ECO:0000313" key="1">
    <source>
        <dbReference type="EMBL" id="KRN96311.1"/>
    </source>
</evidence>
<dbReference type="Proteomes" id="UP000051886">
    <property type="component" value="Unassembled WGS sequence"/>
</dbReference>
<dbReference type="SUPFAM" id="SSF53098">
    <property type="entry name" value="Ribonuclease H-like"/>
    <property type="match status" value="1"/>
</dbReference>
<evidence type="ECO:0000313" key="2">
    <source>
        <dbReference type="Proteomes" id="UP000051886"/>
    </source>
</evidence>
<reference evidence="1 2" key="1">
    <citation type="journal article" date="2015" name="Genome Announc.">
        <title>Expanding the biotechnology potential of lactobacilli through comparative genomics of 213 strains and associated genera.</title>
        <authorList>
            <person name="Sun Z."/>
            <person name="Harris H.M."/>
            <person name="McCann A."/>
            <person name="Guo C."/>
            <person name="Argimon S."/>
            <person name="Zhang W."/>
            <person name="Yang X."/>
            <person name="Jeffery I.B."/>
            <person name="Cooney J.C."/>
            <person name="Kagawa T.F."/>
            <person name="Liu W."/>
            <person name="Song Y."/>
            <person name="Salvetti E."/>
            <person name="Wrobel A."/>
            <person name="Rasinkangas P."/>
            <person name="Parkhill J."/>
            <person name="Rea M.C."/>
            <person name="O'Sullivan O."/>
            <person name="Ritari J."/>
            <person name="Douillard F.P."/>
            <person name="Paul Ross R."/>
            <person name="Yang R."/>
            <person name="Briner A.E."/>
            <person name="Felis G.E."/>
            <person name="de Vos W.M."/>
            <person name="Barrangou R."/>
            <person name="Klaenhammer T.R."/>
            <person name="Caufield P.W."/>
            <person name="Cui Y."/>
            <person name="Zhang H."/>
            <person name="O'Toole P.W."/>
        </authorList>
    </citation>
    <scope>NUCLEOTIDE SEQUENCE [LARGE SCALE GENOMIC DNA]</scope>
    <source>
        <strain evidence="1 2">NBRC 103219</strain>
    </source>
</reference>
<protein>
    <recommendedName>
        <fullName evidence="3">Integrase catalytic domain-containing protein</fullName>
    </recommendedName>
</protein>
<evidence type="ECO:0008006" key="3">
    <source>
        <dbReference type="Google" id="ProtNLM"/>
    </source>
</evidence>
<dbReference type="InterPro" id="IPR051917">
    <property type="entry name" value="Transposase-Integrase"/>
</dbReference>
<dbReference type="PATRIC" id="fig|449659.4.peg.811"/>
<dbReference type="EMBL" id="JQCN01000067">
    <property type="protein sequence ID" value="KRN96311.1"/>
    <property type="molecule type" value="Genomic_DNA"/>
</dbReference>
<dbReference type="PANTHER" id="PTHR10948:SF23">
    <property type="entry name" value="TRANSPOSASE INSI FOR INSERTION SEQUENCE ELEMENT IS30A-RELATED"/>
    <property type="match status" value="1"/>
</dbReference>
<proteinExistence type="predicted"/>
<dbReference type="GO" id="GO:0004803">
    <property type="term" value="F:transposase activity"/>
    <property type="evidence" value="ECO:0007669"/>
    <property type="project" value="TreeGrafter"/>
</dbReference>
<gene>
    <name evidence="1" type="ORF">IV66_GL000805</name>
</gene>
<comment type="caution">
    <text evidence="1">The sequence shown here is derived from an EMBL/GenBank/DDBJ whole genome shotgun (WGS) entry which is preliminary data.</text>
</comment>